<evidence type="ECO:0000313" key="2">
    <source>
        <dbReference type="EMBL" id="MED6216029.1"/>
    </source>
</evidence>
<feature type="compositionally biased region" description="Polar residues" evidence="1">
    <location>
        <begin position="53"/>
        <end position="70"/>
    </location>
</feature>
<protein>
    <recommendedName>
        <fullName evidence="4">RNase H type-1 domain-containing protein</fullName>
    </recommendedName>
</protein>
<sequence>MGDEGGILFLCSVHSLWHARNTLVFNQIIEKPEDLIQKAEQAVTEASTLHLSKSLASDTPPGSNNTNNCRSPEAGRYKVNVDAKMINDGRRGVSVVIRDEECSIMMAITLEASSILSIIEAEAEALFIGLLTKAGFGKAFRRDACAF</sequence>
<name>A0ABU6Z367_9FABA</name>
<dbReference type="EMBL" id="JASCZI010271867">
    <property type="protein sequence ID" value="MED6216029.1"/>
    <property type="molecule type" value="Genomic_DNA"/>
</dbReference>
<feature type="region of interest" description="Disordered" evidence="1">
    <location>
        <begin position="53"/>
        <end position="73"/>
    </location>
</feature>
<reference evidence="2 3" key="1">
    <citation type="journal article" date="2023" name="Plants (Basel)">
        <title>Bridging the Gap: Combining Genomics and Transcriptomics Approaches to Understand Stylosanthes scabra, an Orphan Legume from the Brazilian Caatinga.</title>
        <authorList>
            <person name="Ferreira-Neto J.R.C."/>
            <person name="da Silva M.D."/>
            <person name="Binneck E."/>
            <person name="de Melo N.F."/>
            <person name="da Silva R.H."/>
            <person name="de Melo A.L.T.M."/>
            <person name="Pandolfi V."/>
            <person name="Bustamante F.O."/>
            <person name="Brasileiro-Vidal A.C."/>
            <person name="Benko-Iseppon A.M."/>
        </authorList>
    </citation>
    <scope>NUCLEOTIDE SEQUENCE [LARGE SCALE GENOMIC DNA]</scope>
    <source>
        <tissue evidence="2">Leaves</tissue>
    </source>
</reference>
<accession>A0ABU6Z367</accession>
<proteinExistence type="predicted"/>
<keyword evidence="3" id="KW-1185">Reference proteome</keyword>
<comment type="caution">
    <text evidence="2">The sequence shown here is derived from an EMBL/GenBank/DDBJ whole genome shotgun (WGS) entry which is preliminary data.</text>
</comment>
<dbReference type="Proteomes" id="UP001341840">
    <property type="component" value="Unassembled WGS sequence"/>
</dbReference>
<evidence type="ECO:0008006" key="4">
    <source>
        <dbReference type="Google" id="ProtNLM"/>
    </source>
</evidence>
<organism evidence="2 3">
    <name type="scientific">Stylosanthes scabra</name>
    <dbReference type="NCBI Taxonomy" id="79078"/>
    <lineage>
        <taxon>Eukaryota</taxon>
        <taxon>Viridiplantae</taxon>
        <taxon>Streptophyta</taxon>
        <taxon>Embryophyta</taxon>
        <taxon>Tracheophyta</taxon>
        <taxon>Spermatophyta</taxon>
        <taxon>Magnoliopsida</taxon>
        <taxon>eudicotyledons</taxon>
        <taxon>Gunneridae</taxon>
        <taxon>Pentapetalae</taxon>
        <taxon>rosids</taxon>
        <taxon>fabids</taxon>
        <taxon>Fabales</taxon>
        <taxon>Fabaceae</taxon>
        <taxon>Papilionoideae</taxon>
        <taxon>50 kb inversion clade</taxon>
        <taxon>dalbergioids sensu lato</taxon>
        <taxon>Dalbergieae</taxon>
        <taxon>Pterocarpus clade</taxon>
        <taxon>Stylosanthes</taxon>
    </lineage>
</organism>
<gene>
    <name evidence="2" type="ORF">PIB30_003674</name>
</gene>
<evidence type="ECO:0000256" key="1">
    <source>
        <dbReference type="SAM" id="MobiDB-lite"/>
    </source>
</evidence>
<evidence type="ECO:0000313" key="3">
    <source>
        <dbReference type="Proteomes" id="UP001341840"/>
    </source>
</evidence>